<accession>A0AA35KQS0</accession>
<dbReference type="GO" id="GO:0005096">
    <property type="term" value="F:GTPase activator activity"/>
    <property type="evidence" value="ECO:0007669"/>
    <property type="project" value="UniProtKB-KW"/>
</dbReference>
<feature type="region of interest" description="Disordered" evidence="3">
    <location>
        <begin position="242"/>
        <end position="359"/>
    </location>
</feature>
<feature type="compositionally biased region" description="Basic residues" evidence="3">
    <location>
        <begin position="296"/>
        <end position="305"/>
    </location>
</feature>
<dbReference type="InterPro" id="IPR000198">
    <property type="entry name" value="RhoGAP_dom"/>
</dbReference>
<dbReference type="GO" id="GO:0007165">
    <property type="term" value="P:signal transduction"/>
    <property type="evidence" value="ECO:0007669"/>
    <property type="project" value="InterPro"/>
</dbReference>
<dbReference type="SUPFAM" id="SSF55961">
    <property type="entry name" value="Bet v1-like"/>
    <property type="match status" value="1"/>
</dbReference>
<gene>
    <name evidence="6" type="ORF">PODLI_1B035919</name>
</gene>
<dbReference type="Proteomes" id="UP001178461">
    <property type="component" value="Chromosome 8"/>
</dbReference>
<dbReference type="Gene3D" id="1.10.287.2070">
    <property type="match status" value="1"/>
</dbReference>
<keyword evidence="7" id="KW-1185">Reference proteome</keyword>
<dbReference type="AlphaFoldDB" id="A0AA35KQS0"/>
<dbReference type="GO" id="GO:0008289">
    <property type="term" value="F:lipid binding"/>
    <property type="evidence" value="ECO:0007669"/>
    <property type="project" value="InterPro"/>
</dbReference>
<evidence type="ECO:0000313" key="6">
    <source>
        <dbReference type="EMBL" id="CAI5782610.1"/>
    </source>
</evidence>
<dbReference type="InterPro" id="IPR002913">
    <property type="entry name" value="START_lipid-bd_dom"/>
</dbReference>
<dbReference type="Gene3D" id="1.10.555.10">
    <property type="entry name" value="Rho GTPase activation protein"/>
    <property type="match status" value="1"/>
</dbReference>
<feature type="compositionally biased region" description="Basic and acidic residues" evidence="3">
    <location>
        <begin position="306"/>
        <end position="329"/>
    </location>
</feature>
<evidence type="ECO:0000256" key="1">
    <source>
        <dbReference type="ARBA" id="ARBA00022468"/>
    </source>
</evidence>
<dbReference type="InterPro" id="IPR008936">
    <property type="entry name" value="Rho_GTPase_activation_prot"/>
</dbReference>
<dbReference type="SMART" id="SM00234">
    <property type="entry name" value="START"/>
    <property type="match status" value="1"/>
</dbReference>
<dbReference type="InterPro" id="IPR013761">
    <property type="entry name" value="SAM/pointed_sf"/>
</dbReference>
<dbReference type="PROSITE" id="PS50238">
    <property type="entry name" value="RHOGAP"/>
    <property type="match status" value="1"/>
</dbReference>
<dbReference type="GO" id="GO:0030036">
    <property type="term" value="P:actin cytoskeleton organization"/>
    <property type="evidence" value="ECO:0007669"/>
    <property type="project" value="TreeGrafter"/>
</dbReference>
<keyword evidence="2" id="KW-0597">Phosphoprotein</keyword>
<name>A0AA35KQS0_9SAUR</name>
<dbReference type="InterPro" id="IPR023393">
    <property type="entry name" value="START-like_dom_sf"/>
</dbReference>
<dbReference type="FunFam" id="3.30.530.20:FF:000009">
    <property type="entry name" value="StAR related lipid transfer domain containing 13"/>
    <property type="match status" value="1"/>
</dbReference>
<dbReference type="Gene3D" id="3.30.530.20">
    <property type="match status" value="1"/>
</dbReference>
<dbReference type="PROSITE" id="PS50848">
    <property type="entry name" value="START"/>
    <property type="match status" value="1"/>
</dbReference>
<sequence>MPWLDFFWACFKRPKCFTSLDRRRDVGRERKESSYTKVYTDFLGNASFPPDPWTPEQLLLRRNSTLQYGMYIEMSSSEMFCFATTEFSPGTSSTVFQHGTWSKATREAEAAKACDWLRAAGFPQYAQLYEESLFPLDIASVKKDHSFLDQDSLKSLCRRLVTLNSCASMKLEVHFQRKQNDDSGDEDFCAISDRWAFQRDSRRWSRIGSDDFLSRSPEAASTMRKLPSQESILTDLSAELEASSLHSDPSTGECPALPDPSSTQDSPTLTLSVPSLEDPSPTDQSQDMSGTSKGDARKRRTRSFLRRIESLRRKDKEKLDSAKVQKEDGADAESWWSSSKDPRSGVSPSSCGSKTLPSRGRRANWALGSAGEKPKHGSIYLEDYEAGRGKGTPWDAGGLGHHDLFERDYLVHIPRDYKPGTFPKSLSIESLCPLESGCLPDWKSSGPASGLSPGGAGMGSRTGEALECRLRRPSCGSTGSCTSLYDNVPESSSVTDDLFGLDRDVIYENLDEILEHVWGLQRKVELWSEAIQLDPEGGSIGGGEETDSEGEPATPNFEERSVSDIGTSASDFDSTANSLNEAEDLGMRERRDSGVGASLTRPCRKLRWHSFQNSHRPSLNSASLEINRQSAAQLNLLQKCSLLRLTAIMEKYSVPHKQSWSWAVPKFMKRSKTPNYRDKRVFGVPPLVHVQRTGQPLPQSIQQAMRYIRSQCLDQVGIFRKSGVKSRIQALRHMNEASPDHVSYEGQSAYDVADLLKQYFRDLPEPVFTRKLMETFLQIYQFVPKDQRLPTVQAAIALMPDENREVLQTLLYFLSDVASAQENQMTAGNLAVCLAPSVFHLNVSRKESTSPRMIHKRATMGKPDHKDLNENLAATQGLSHMITDCKKLFQIPQDVMLQLCNSYLAADTQPLSFSELMGRSLQGEGRDSRIDLEVSIQSLLKESFDRFKGWLGMPGPLNTEISCKKVGDVHPLRLWKVSTEVEAPPQAVLQRVLRERRLWDEDLLQEKVMETLDHNTEVYHYVTDSMAPHPRRDFLVLRKWRSDLPRGGCLLVSLSLDHKTLPLEGGVRAVVLTSQYLMEPCGMGRSRVTHICRADLRGRSPDWYSKVFGRLCAMELARIRDSFPALDPSGPETKI</sequence>
<organism evidence="6 7">
    <name type="scientific">Podarcis lilfordi</name>
    <name type="common">Lilford's wall lizard</name>
    <dbReference type="NCBI Taxonomy" id="74358"/>
    <lineage>
        <taxon>Eukaryota</taxon>
        <taxon>Metazoa</taxon>
        <taxon>Chordata</taxon>
        <taxon>Craniata</taxon>
        <taxon>Vertebrata</taxon>
        <taxon>Euteleostomi</taxon>
        <taxon>Lepidosauria</taxon>
        <taxon>Squamata</taxon>
        <taxon>Bifurcata</taxon>
        <taxon>Unidentata</taxon>
        <taxon>Episquamata</taxon>
        <taxon>Laterata</taxon>
        <taxon>Lacertibaenia</taxon>
        <taxon>Lacertidae</taxon>
        <taxon>Podarcis</taxon>
    </lineage>
</organism>
<dbReference type="CDD" id="cd04375">
    <property type="entry name" value="RhoGAP_DLC1"/>
    <property type="match status" value="1"/>
</dbReference>
<dbReference type="EMBL" id="OX395133">
    <property type="protein sequence ID" value="CAI5782610.1"/>
    <property type="molecule type" value="Genomic_DNA"/>
</dbReference>
<dbReference type="SMART" id="SM00324">
    <property type="entry name" value="RhoGAP"/>
    <property type="match status" value="1"/>
</dbReference>
<dbReference type="PANTHER" id="PTHR12659:SF3">
    <property type="entry name" value="STAR-RELATED LIPID TRANSFER PROTEIN 8"/>
    <property type="match status" value="1"/>
</dbReference>
<feature type="domain" description="Rho-GAP" evidence="4">
    <location>
        <begin position="685"/>
        <end position="889"/>
    </location>
</feature>
<dbReference type="SUPFAM" id="SSF48350">
    <property type="entry name" value="GTPase activation domain, GAP"/>
    <property type="match status" value="1"/>
</dbReference>
<dbReference type="FunFam" id="1.10.555.10:FF:000007">
    <property type="entry name" value="rho GTPase-activating protein 7 isoform X2"/>
    <property type="match status" value="1"/>
</dbReference>
<dbReference type="PANTHER" id="PTHR12659">
    <property type="entry name" value="RHO-TYPE GTPASE ACTIVATING PROTEIN"/>
    <property type="match status" value="1"/>
</dbReference>
<dbReference type="GO" id="GO:0035023">
    <property type="term" value="P:regulation of Rho protein signal transduction"/>
    <property type="evidence" value="ECO:0007669"/>
    <property type="project" value="TreeGrafter"/>
</dbReference>
<keyword evidence="1" id="KW-0343">GTPase activation</keyword>
<reference evidence="6" key="1">
    <citation type="submission" date="2022-12" db="EMBL/GenBank/DDBJ databases">
        <authorList>
            <person name="Alioto T."/>
            <person name="Alioto T."/>
            <person name="Gomez Garrido J."/>
        </authorList>
    </citation>
    <scope>NUCLEOTIDE SEQUENCE</scope>
</reference>
<feature type="compositionally biased region" description="Polar residues" evidence="3">
    <location>
        <begin position="281"/>
        <end position="292"/>
    </location>
</feature>
<evidence type="ECO:0000256" key="2">
    <source>
        <dbReference type="ARBA" id="ARBA00022553"/>
    </source>
</evidence>
<feature type="compositionally biased region" description="Polar residues" evidence="3">
    <location>
        <begin position="346"/>
        <end position="356"/>
    </location>
</feature>
<dbReference type="Pfam" id="PF00620">
    <property type="entry name" value="RhoGAP"/>
    <property type="match status" value="1"/>
</dbReference>
<dbReference type="SUPFAM" id="SSF47769">
    <property type="entry name" value="SAM/Pointed domain"/>
    <property type="match status" value="1"/>
</dbReference>
<proteinExistence type="predicted"/>
<evidence type="ECO:0000259" key="5">
    <source>
        <dbReference type="PROSITE" id="PS50848"/>
    </source>
</evidence>
<feature type="domain" description="START" evidence="5">
    <location>
        <begin position="935"/>
        <end position="1104"/>
    </location>
</feature>
<dbReference type="Pfam" id="PF01852">
    <property type="entry name" value="START"/>
    <property type="match status" value="1"/>
</dbReference>
<protein>
    <submittedName>
        <fullName evidence="6">StAR-related lipid transfer protein 8 isoform X2</fullName>
    </submittedName>
</protein>
<evidence type="ECO:0000256" key="3">
    <source>
        <dbReference type="SAM" id="MobiDB-lite"/>
    </source>
</evidence>
<feature type="compositionally biased region" description="Polar residues" evidence="3">
    <location>
        <begin position="260"/>
        <end position="273"/>
    </location>
</feature>
<dbReference type="CDD" id="cd09538">
    <property type="entry name" value="SAM_DLC1_2-like"/>
    <property type="match status" value="1"/>
</dbReference>
<evidence type="ECO:0000313" key="7">
    <source>
        <dbReference type="Proteomes" id="UP001178461"/>
    </source>
</evidence>
<evidence type="ECO:0000259" key="4">
    <source>
        <dbReference type="PROSITE" id="PS50238"/>
    </source>
</evidence>
<feature type="region of interest" description="Disordered" evidence="3">
    <location>
        <begin position="535"/>
        <end position="561"/>
    </location>
</feature>